<dbReference type="Gene3D" id="3.40.50.2000">
    <property type="entry name" value="Glycogen Phosphorylase B"/>
    <property type="match status" value="2"/>
</dbReference>
<dbReference type="Proteomes" id="UP000317624">
    <property type="component" value="Unassembled WGS sequence"/>
</dbReference>
<dbReference type="GO" id="GO:0016757">
    <property type="term" value="F:glycosyltransferase activity"/>
    <property type="evidence" value="ECO:0007669"/>
    <property type="project" value="UniProtKB-KW"/>
</dbReference>
<dbReference type="InterPro" id="IPR001296">
    <property type="entry name" value="Glyco_trans_1"/>
</dbReference>
<keyword evidence="5" id="KW-1185">Reference proteome</keyword>
<dbReference type="Pfam" id="PF00534">
    <property type="entry name" value="Glycos_transf_1"/>
    <property type="match status" value="1"/>
</dbReference>
<evidence type="ECO:0000256" key="1">
    <source>
        <dbReference type="ARBA" id="ARBA00022676"/>
    </source>
</evidence>
<reference evidence="4 5" key="1">
    <citation type="submission" date="2019-07" db="EMBL/GenBank/DDBJ databases">
        <title>Hymenobacter sp. straun FUR1 Genome sequencing and assembly.</title>
        <authorList>
            <person name="Chhetri G."/>
        </authorList>
    </citation>
    <scope>NUCLEOTIDE SEQUENCE [LARGE SCALE GENOMIC DNA]</scope>
    <source>
        <strain evidence="4 5">Fur1</strain>
    </source>
</reference>
<organism evidence="4 5">
    <name type="scientific">Hymenobacter setariae</name>
    <dbReference type="NCBI Taxonomy" id="2594794"/>
    <lineage>
        <taxon>Bacteria</taxon>
        <taxon>Pseudomonadati</taxon>
        <taxon>Bacteroidota</taxon>
        <taxon>Cytophagia</taxon>
        <taxon>Cytophagales</taxon>
        <taxon>Hymenobacteraceae</taxon>
        <taxon>Hymenobacter</taxon>
    </lineage>
</organism>
<proteinExistence type="predicted"/>
<dbReference type="PANTHER" id="PTHR12526:SF510">
    <property type="entry name" value="D-INOSITOL 3-PHOSPHATE GLYCOSYLTRANSFERASE"/>
    <property type="match status" value="1"/>
</dbReference>
<gene>
    <name evidence="4" type="ORF">FNT36_08720</name>
</gene>
<accession>A0A558BYE2</accession>
<protein>
    <submittedName>
        <fullName evidence="4">Glycosyltransferase family 4 protein</fullName>
    </submittedName>
</protein>
<dbReference type="EMBL" id="VMRJ01000002">
    <property type="protein sequence ID" value="TVT41512.1"/>
    <property type="molecule type" value="Genomic_DNA"/>
</dbReference>
<keyword evidence="1" id="KW-0328">Glycosyltransferase</keyword>
<evidence type="ECO:0000313" key="4">
    <source>
        <dbReference type="EMBL" id="TVT41512.1"/>
    </source>
</evidence>
<dbReference type="RefSeq" id="WP_144846478.1">
    <property type="nucleotide sequence ID" value="NZ_VMRJ01000002.1"/>
</dbReference>
<evidence type="ECO:0000259" key="3">
    <source>
        <dbReference type="Pfam" id="PF00534"/>
    </source>
</evidence>
<dbReference type="CDD" id="cd03801">
    <property type="entry name" value="GT4_PimA-like"/>
    <property type="match status" value="1"/>
</dbReference>
<dbReference type="PANTHER" id="PTHR12526">
    <property type="entry name" value="GLYCOSYLTRANSFERASE"/>
    <property type="match status" value="1"/>
</dbReference>
<feature type="domain" description="Glycosyl transferase family 1" evidence="3">
    <location>
        <begin position="239"/>
        <end position="388"/>
    </location>
</feature>
<dbReference type="AlphaFoldDB" id="A0A558BYE2"/>
<evidence type="ECO:0000313" key="5">
    <source>
        <dbReference type="Proteomes" id="UP000317624"/>
    </source>
</evidence>
<comment type="caution">
    <text evidence="4">The sequence shown here is derived from an EMBL/GenBank/DDBJ whole genome shotgun (WGS) entry which is preliminary data.</text>
</comment>
<dbReference type="OrthoDB" id="9810929at2"/>
<sequence>MKIIFSHPTGNANVRAAANGLMKAGLLAEFHTSIASFAGSALDKLGGLGPLAEVRRRSFDSALQPVTKMWPWREVGRQVALKAGLAKLAEHEKGVFSVDAVYHDIDNRVAKRLKQPAAASVAAVYAYEDGAAAEFKAAKSLGVQCLYDLPIGYWRESQRLLATEETQWPEWAPTLTSLIDSEAKLARKDEELRLADCIFVASSFTAKTLAAFPGQLAPIKIIPYGFPPVAEARTYDVAKHRPLKVLFVGGLSQRKGIANLFAAADAIGPRMELTVVGRKASDNCPALDRELAKHRWIPSLPHQDILRLMSEQDVLVFPSLFEGFGLVITEAMSQGTPVITTERTAGPDLIEHGHNGWLVEAGSVSALQAAIEALLARPEAVAEAGRAAMQTARQRPWHVYGQELTEAISQHLVSKGK</sequence>
<keyword evidence="2 4" id="KW-0808">Transferase</keyword>
<dbReference type="SUPFAM" id="SSF53756">
    <property type="entry name" value="UDP-Glycosyltransferase/glycogen phosphorylase"/>
    <property type="match status" value="1"/>
</dbReference>
<name>A0A558BYE2_9BACT</name>
<evidence type="ECO:0000256" key="2">
    <source>
        <dbReference type="ARBA" id="ARBA00022679"/>
    </source>
</evidence>